<keyword evidence="4" id="KW-1185">Reference proteome</keyword>
<dbReference type="Pfam" id="PF00561">
    <property type="entry name" value="Abhydrolase_1"/>
    <property type="match status" value="1"/>
</dbReference>
<dbReference type="InterPro" id="IPR000073">
    <property type="entry name" value="AB_hydrolase_1"/>
</dbReference>
<dbReference type="PATRIC" id="fig|1068978.7.peg.1475"/>
<reference evidence="3 4" key="1">
    <citation type="submission" date="2014-07" db="EMBL/GenBank/DDBJ databases">
        <title>Whole Genome Sequence of the Amycolatopsis methanolica 239.</title>
        <authorList>
            <person name="Tang B."/>
        </authorList>
    </citation>
    <scope>NUCLEOTIDE SEQUENCE [LARGE SCALE GENOMIC DNA]</scope>
    <source>
        <strain evidence="3 4">239</strain>
    </source>
</reference>
<dbReference type="PRINTS" id="PR00111">
    <property type="entry name" value="ABHYDROLASE"/>
</dbReference>
<evidence type="ECO:0000313" key="3">
    <source>
        <dbReference type="EMBL" id="AIJ21489.1"/>
    </source>
</evidence>
<dbReference type="STRING" id="1068978.AMETH_1397"/>
<evidence type="ECO:0000313" key="4">
    <source>
        <dbReference type="Proteomes" id="UP000062973"/>
    </source>
</evidence>
<organism evidence="3 4">
    <name type="scientific">Amycolatopsis methanolica 239</name>
    <dbReference type="NCBI Taxonomy" id="1068978"/>
    <lineage>
        <taxon>Bacteria</taxon>
        <taxon>Bacillati</taxon>
        <taxon>Actinomycetota</taxon>
        <taxon>Actinomycetes</taxon>
        <taxon>Pseudonocardiales</taxon>
        <taxon>Pseudonocardiaceae</taxon>
        <taxon>Amycolatopsis</taxon>
        <taxon>Amycolatopsis methanolica group</taxon>
    </lineage>
</organism>
<dbReference type="RefSeq" id="WP_017987350.1">
    <property type="nucleotide sequence ID" value="NZ_AQUL01000001.1"/>
</dbReference>
<feature type="region of interest" description="Disordered" evidence="1">
    <location>
        <begin position="33"/>
        <end position="53"/>
    </location>
</feature>
<proteinExistence type="predicted"/>
<dbReference type="OrthoDB" id="9785847at2"/>
<dbReference type="Proteomes" id="UP000062973">
    <property type="component" value="Chromosome"/>
</dbReference>
<dbReference type="EMBL" id="CP009110">
    <property type="protein sequence ID" value="AIJ21489.1"/>
    <property type="molecule type" value="Genomic_DNA"/>
</dbReference>
<sequence length="250" mass="26411">MADLPLVLLHAFPVDARMWNPVRGGLTTRHRLITPDQRGLGRTPLPGTDREPSLDDAARDVVALLDKLELEQVVLGGCSMGGYVSMAVLRAAPERVAGLVLIDTKATADAPEAAQARRDLALRAESEGVTGWLAEAMLPNVLSAETRETRPDVVETVRDLIDSQPPAGVAWAARAMADRPDSTALLAATDVPALVIVGEDDGLTPPHGAQAMAETLPSGELVVVPQAGHLTPLEAPAMVIEAILGWWPFA</sequence>
<dbReference type="PANTHER" id="PTHR43798:SF29">
    <property type="entry name" value="AB HYDROLASE-1 DOMAIN-CONTAINING PROTEIN"/>
    <property type="match status" value="1"/>
</dbReference>
<evidence type="ECO:0000259" key="2">
    <source>
        <dbReference type="Pfam" id="PF00561"/>
    </source>
</evidence>
<dbReference type="SUPFAM" id="SSF53474">
    <property type="entry name" value="alpha/beta-Hydrolases"/>
    <property type="match status" value="1"/>
</dbReference>
<dbReference type="InterPro" id="IPR050266">
    <property type="entry name" value="AB_hydrolase_sf"/>
</dbReference>
<dbReference type="PANTHER" id="PTHR43798">
    <property type="entry name" value="MONOACYLGLYCEROL LIPASE"/>
    <property type="match status" value="1"/>
</dbReference>
<name>A0A076ML63_AMYME</name>
<accession>A0A076ML63</accession>
<dbReference type="InterPro" id="IPR029058">
    <property type="entry name" value="AB_hydrolase_fold"/>
</dbReference>
<dbReference type="HOGENOM" id="CLU_020336_50_4_11"/>
<gene>
    <name evidence="3" type="ORF">AMETH_1397</name>
</gene>
<dbReference type="AlphaFoldDB" id="A0A076ML63"/>
<dbReference type="eggNOG" id="COG2267">
    <property type="taxonomic scope" value="Bacteria"/>
</dbReference>
<dbReference type="Gene3D" id="3.40.50.1820">
    <property type="entry name" value="alpha/beta hydrolase"/>
    <property type="match status" value="1"/>
</dbReference>
<feature type="domain" description="AB hydrolase-1" evidence="2">
    <location>
        <begin position="5"/>
        <end position="236"/>
    </location>
</feature>
<protein>
    <submittedName>
        <fullName evidence="3">3-oxoadipate enol-lactonase</fullName>
    </submittedName>
</protein>
<dbReference type="KEGG" id="amq:AMETH_1397"/>
<dbReference type="GO" id="GO:0003824">
    <property type="term" value="F:catalytic activity"/>
    <property type="evidence" value="ECO:0007669"/>
    <property type="project" value="UniProtKB-ARBA"/>
</dbReference>
<evidence type="ECO:0000256" key="1">
    <source>
        <dbReference type="SAM" id="MobiDB-lite"/>
    </source>
</evidence>